<protein>
    <recommendedName>
        <fullName evidence="2">histone acetyltransferase</fullName>
        <ecNumber evidence="2">2.3.1.48</ecNumber>
    </recommendedName>
</protein>
<name>A0ABN9FDA0_9NEOB</name>
<sequence length="235" mass="27555">SVIEFGNFEIQTWYSSPYPQEYARLPKLYLCEFCLKYMKSKTILLRHLKKCGWFHPPANEIYRKDNLSVFEVDGNISKIYCQNLCLLAKLFLDHKTLYYDVEPFLFYVLTKNDKKGCHLVGYFSKEKLCQQKYNVSCIMILPQYQRQGFGRFLIDFSTYLLSRCEGQTGSPEKPLSDLGRLSYFSYWKSVVINYLSTHHDKQISVKGLSRATGMCPHDIATTLQHLNMIDKRGDR</sequence>
<gene>
    <name evidence="7" type="ORF">SPARVUS_LOCUS11534916</name>
</gene>
<dbReference type="Pfam" id="PF01853">
    <property type="entry name" value="MOZ_SAS"/>
    <property type="match status" value="1"/>
</dbReference>
<dbReference type="InterPro" id="IPR036388">
    <property type="entry name" value="WH-like_DNA-bd_sf"/>
</dbReference>
<dbReference type="PANTHER" id="PTHR10615:SF73">
    <property type="entry name" value="HISTONE ACETYLTRANSFERASE KAT6B"/>
    <property type="match status" value="1"/>
</dbReference>
<evidence type="ECO:0000259" key="6">
    <source>
        <dbReference type="PROSITE" id="PS51726"/>
    </source>
</evidence>
<evidence type="ECO:0000256" key="2">
    <source>
        <dbReference type="ARBA" id="ARBA00013184"/>
    </source>
</evidence>
<dbReference type="EMBL" id="CATNWA010016526">
    <property type="protein sequence ID" value="CAI9593433.1"/>
    <property type="molecule type" value="Genomic_DNA"/>
</dbReference>
<dbReference type="PROSITE" id="PS51726">
    <property type="entry name" value="MYST_HAT"/>
    <property type="match status" value="1"/>
</dbReference>
<dbReference type="Proteomes" id="UP001162483">
    <property type="component" value="Unassembled WGS sequence"/>
</dbReference>
<dbReference type="InterPro" id="IPR040706">
    <property type="entry name" value="Zf-MYST"/>
</dbReference>
<feature type="non-terminal residue" evidence="7">
    <location>
        <position position="1"/>
    </location>
</feature>
<dbReference type="EC" id="2.3.1.48" evidence="2"/>
<dbReference type="SUPFAM" id="SSF55729">
    <property type="entry name" value="Acyl-CoA N-acyltransferases (Nat)"/>
    <property type="match status" value="1"/>
</dbReference>
<dbReference type="Gene3D" id="3.40.630.30">
    <property type="match status" value="1"/>
</dbReference>
<feature type="domain" description="MYST-type HAT" evidence="6">
    <location>
        <begin position="1"/>
        <end position="235"/>
    </location>
</feature>
<organism evidence="7 8">
    <name type="scientific">Staurois parvus</name>
    <dbReference type="NCBI Taxonomy" id="386267"/>
    <lineage>
        <taxon>Eukaryota</taxon>
        <taxon>Metazoa</taxon>
        <taxon>Chordata</taxon>
        <taxon>Craniata</taxon>
        <taxon>Vertebrata</taxon>
        <taxon>Euteleostomi</taxon>
        <taxon>Amphibia</taxon>
        <taxon>Batrachia</taxon>
        <taxon>Anura</taxon>
        <taxon>Neobatrachia</taxon>
        <taxon>Ranoidea</taxon>
        <taxon>Ranidae</taxon>
        <taxon>Staurois</taxon>
    </lineage>
</organism>
<dbReference type="CDD" id="cd04301">
    <property type="entry name" value="NAT_SF"/>
    <property type="match status" value="1"/>
</dbReference>
<evidence type="ECO:0000256" key="1">
    <source>
        <dbReference type="ARBA" id="ARBA00010107"/>
    </source>
</evidence>
<dbReference type="Gene3D" id="3.30.60.60">
    <property type="entry name" value="N-acetyl transferase-like"/>
    <property type="match status" value="1"/>
</dbReference>
<evidence type="ECO:0000313" key="8">
    <source>
        <dbReference type="Proteomes" id="UP001162483"/>
    </source>
</evidence>
<keyword evidence="8" id="KW-1185">Reference proteome</keyword>
<accession>A0ABN9FDA0</accession>
<dbReference type="PANTHER" id="PTHR10615">
    <property type="entry name" value="HISTONE ACETYLTRANSFERASE"/>
    <property type="match status" value="1"/>
</dbReference>
<keyword evidence="4" id="KW-0007">Acetylation</keyword>
<comment type="similarity">
    <text evidence="1">Belongs to the MYST (SAS/MOZ) family.</text>
</comment>
<comment type="caution">
    <text evidence="7">The sequence shown here is derived from an EMBL/GenBank/DDBJ whole genome shotgun (WGS) entry which is preliminary data.</text>
</comment>
<keyword evidence="3" id="KW-0808">Transferase</keyword>
<proteinExistence type="inferred from homology"/>
<evidence type="ECO:0000256" key="3">
    <source>
        <dbReference type="ARBA" id="ARBA00022679"/>
    </source>
</evidence>
<keyword evidence="5" id="KW-0012">Acyltransferase</keyword>
<reference evidence="7" key="1">
    <citation type="submission" date="2023-05" db="EMBL/GenBank/DDBJ databases">
        <authorList>
            <person name="Stuckert A."/>
        </authorList>
    </citation>
    <scope>NUCLEOTIDE SEQUENCE</scope>
</reference>
<dbReference type="InterPro" id="IPR050603">
    <property type="entry name" value="MYST_HAT"/>
</dbReference>
<dbReference type="InterPro" id="IPR002717">
    <property type="entry name" value="HAT_MYST-type"/>
</dbReference>
<dbReference type="Pfam" id="PF17772">
    <property type="entry name" value="zf-MYST"/>
    <property type="match status" value="1"/>
</dbReference>
<dbReference type="InterPro" id="IPR016181">
    <property type="entry name" value="Acyl_CoA_acyltransferase"/>
</dbReference>
<evidence type="ECO:0000313" key="7">
    <source>
        <dbReference type="EMBL" id="CAI9593433.1"/>
    </source>
</evidence>
<dbReference type="Gene3D" id="1.10.10.10">
    <property type="entry name" value="Winged helix-like DNA-binding domain superfamily/Winged helix DNA-binding domain"/>
    <property type="match status" value="1"/>
</dbReference>
<evidence type="ECO:0000256" key="4">
    <source>
        <dbReference type="ARBA" id="ARBA00022990"/>
    </source>
</evidence>
<evidence type="ECO:0000256" key="5">
    <source>
        <dbReference type="ARBA" id="ARBA00023315"/>
    </source>
</evidence>